<comment type="caution">
    <text evidence="3">The sequence shown here is derived from an EMBL/GenBank/DDBJ whole genome shotgun (WGS) entry which is preliminary data.</text>
</comment>
<dbReference type="EMBL" id="MU155307">
    <property type="protein sequence ID" value="KAF9476100.1"/>
    <property type="molecule type" value="Genomic_DNA"/>
</dbReference>
<dbReference type="Proteomes" id="UP000807469">
    <property type="component" value="Unassembled WGS sequence"/>
</dbReference>
<feature type="compositionally biased region" description="Pro residues" evidence="2">
    <location>
        <begin position="126"/>
        <end position="141"/>
    </location>
</feature>
<reference evidence="3" key="1">
    <citation type="submission" date="2020-11" db="EMBL/GenBank/DDBJ databases">
        <authorList>
            <consortium name="DOE Joint Genome Institute"/>
            <person name="Ahrendt S."/>
            <person name="Riley R."/>
            <person name="Andreopoulos W."/>
            <person name="Labutti K."/>
            <person name="Pangilinan J."/>
            <person name="Ruiz-Duenas F.J."/>
            <person name="Barrasa J.M."/>
            <person name="Sanchez-Garcia M."/>
            <person name="Camarero S."/>
            <person name="Miyauchi S."/>
            <person name="Serrano A."/>
            <person name="Linde D."/>
            <person name="Babiker R."/>
            <person name="Drula E."/>
            <person name="Ayuso-Fernandez I."/>
            <person name="Pacheco R."/>
            <person name="Padilla G."/>
            <person name="Ferreira P."/>
            <person name="Barriuso J."/>
            <person name="Kellner H."/>
            <person name="Castanera R."/>
            <person name="Alfaro M."/>
            <person name="Ramirez L."/>
            <person name="Pisabarro A.G."/>
            <person name="Kuo A."/>
            <person name="Tritt A."/>
            <person name="Lipzen A."/>
            <person name="He G."/>
            <person name="Yan M."/>
            <person name="Ng V."/>
            <person name="Cullen D."/>
            <person name="Martin F."/>
            <person name="Rosso M.-N."/>
            <person name="Henrissat B."/>
            <person name="Hibbett D."/>
            <person name="Martinez A.T."/>
            <person name="Grigoriev I.V."/>
        </authorList>
    </citation>
    <scope>NUCLEOTIDE SEQUENCE</scope>
    <source>
        <strain evidence="3">CIRM-BRFM 674</strain>
    </source>
</reference>
<feature type="region of interest" description="Disordered" evidence="2">
    <location>
        <begin position="1"/>
        <end position="23"/>
    </location>
</feature>
<feature type="compositionally biased region" description="Pro residues" evidence="2">
    <location>
        <begin position="162"/>
        <end position="171"/>
    </location>
</feature>
<feature type="coiled-coil region" evidence="1">
    <location>
        <begin position="35"/>
        <end position="62"/>
    </location>
</feature>
<proteinExistence type="predicted"/>
<evidence type="ECO:0000256" key="2">
    <source>
        <dbReference type="SAM" id="MobiDB-lite"/>
    </source>
</evidence>
<evidence type="ECO:0000256" key="1">
    <source>
        <dbReference type="SAM" id="Coils"/>
    </source>
</evidence>
<dbReference type="AlphaFoldDB" id="A0A9P5YWQ2"/>
<organism evidence="3 4">
    <name type="scientific">Pholiota conissans</name>
    <dbReference type="NCBI Taxonomy" id="109636"/>
    <lineage>
        <taxon>Eukaryota</taxon>
        <taxon>Fungi</taxon>
        <taxon>Dikarya</taxon>
        <taxon>Basidiomycota</taxon>
        <taxon>Agaricomycotina</taxon>
        <taxon>Agaricomycetes</taxon>
        <taxon>Agaricomycetidae</taxon>
        <taxon>Agaricales</taxon>
        <taxon>Agaricineae</taxon>
        <taxon>Strophariaceae</taxon>
        <taxon>Pholiota</taxon>
    </lineage>
</organism>
<protein>
    <submittedName>
        <fullName evidence="3">Uncharacterized protein</fullName>
    </submittedName>
</protein>
<feature type="compositionally biased region" description="Low complexity" evidence="2">
    <location>
        <begin position="152"/>
        <end position="161"/>
    </location>
</feature>
<keyword evidence="4" id="KW-1185">Reference proteome</keyword>
<dbReference type="OrthoDB" id="2507336at2759"/>
<keyword evidence="1" id="KW-0175">Coiled coil</keyword>
<feature type="compositionally biased region" description="Basic residues" evidence="2">
    <location>
        <begin position="107"/>
        <end position="118"/>
    </location>
</feature>
<evidence type="ECO:0000313" key="4">
    <source>
        <dbReference type="Proteomes" id="UP000807469"/>
    </source>
</evidence>
<feature type="region of interest" description="Disordered" evidence="2">
    <location>
        <begin position="83"/>
        <end position="183"/>
    </location>
</feature>
<accession>A0A9P5YWQ2</accession>
<gene>
    <name evidence="3" type="ORF">BDN70DRAFT_882877</name>
</gene>
<feature type="compositionally biased region" description="Pro residues" evidence="2">
    <location>
        <begin position="84"/>
        <end position="100"/>
    </location>
</feature>
<sequence>MPPPGPPQGSFSPQMSNMGSRNITMDFTKGIATEVRYLLQEIGKLRDERRQLQAEISELMSVRSKFSPNGEYQPEWRLPVPAIEAPPPEALPAPPEPMPHAKPGWRVVHKRPERKARTVPKAITGPPAPAAPALPEPPKPEAPAWTQWRPNPLLAPTSMAPTPTPMSPPPRGGLFGPSTPPPK</sequence>
<evidence type="ECO:0000313" key="3">
    <source>
        <dbReference type="EMBL" id="KAF9476100.1"/>
    </source>
</evidence>
<name>A0A9P5YWQ2_9AGAR</name>